<dbReference type="AlphaFoldDB" id="A0A2X4UXJ6"/>
<dbReference type="InterPro" id="IPR036388">
    <property type="entry name" value="WH-like_DNA-bd_sf"/>
</dbReference>
<dbReference type="InterPro" id="IPR002178">
    <property type="entry name" value="PTS_EIIA_type-2_dom"/>
</dbReference>
<dbReference type="InterPro" id="IPR013196">
    <property type="entry name" value="HTH_11"/>
</dbReference>
<dbReference type="SUPFAM" id="SSF52794">
    <property type="entry name" value="PTS system IIB component-like"/>
    <property type="match status" value="1"/>
</dbReference>
<dbReference type="InterPro" id="IPR016152">
    <property type="entry name" value="PTrfase/Anion_transptr"/>
</dbReference>
<accession>A0A2X4UXJ6</accession>
<proteinExistence type="predicted"/>
<dbReference type="Gene3D" id="1.10.10.10">
    <property type="entry name" value="Winged helix-like DNA-binding domain superfamily/Winged helix DNA-binding domain"/>
    <property type="match status" value="1"/>
</dbReference>
<dbReference type="CDD" id="cd00211">
    <property type="entry name" value="PTS_IIA_fru"/>
    <property type="match status" value="1"/>
</dbReference>
<gene>
    <name evidence="9" type="primary">licR</name>
    <name evidence="9" type="ORF">NCTC12151_01662</name>
</gene>
<dbReference type="PROSITE" id="PS51099">
    <property type="entry name" value="PTS_EIIB_TYPE_2"/>
    <property type="match status" value="1"/>
</dbReference>
<dbReference type="EMBL" id="LS483470">
    <property type="protein sequence ID" value="SQI40498.1"/>
    <property type="molecule type" value="Genomic_DNA"/>
</dbReference>
<dbReference type="SUPFAM" id="SSF55804">
    <property type="entry name" value="Phoshotransferase/anion transport protein"/>
    <property type="match status" value="1"/>
</dbReference>
<keyword evidence="5" id="KW-0804">Transcription</keyword>
<dbReference type="Pfam" id="PF05043">
    <property type="entry name" value="Mga"/>
    <property type="match status" value="1"/>
</dbReference>
<evidence type="ECO:0000259" key="6">
    <source>
        <dbReference type="PROSITE" id="PS51094"/>
    </source>
</evidence>
<dbReference type="InterPro" id="IPR036095">
    <property type="entry name" value="PTS_EIIB-like_sf"/>
</dbReference>
<dbReference type="PROSITE" id="PS51372">
    <property type="entry name" value="PRD_2"/>
    <property type="match status" value="1"/>
</dbReference>
<dbReference type="Gene3D" id="3.40.930.10">
    <property type="entry name" value="Mannitol-specific EII, Chain A"/>
    <property type="match status" value="1"/>
</dbReference>
<dbReference type="PANTHER" id="PTHR30185">
    <property type="entry name" value="CRYPTIC BETA-GLUCOSIDE BGL OPERON ANTITERMINATOR"/>
    <property type="match status" value="1"/>
</dbReference>
<evidence type="ECO:0000313" key="9">
    <source>
        <dbReference type="EMBL" id="SQI40498.1"/>
    </source>
</evidence>
<dbReference type="CDD" id="cd05568">
    <property type="entry name" value="PTS_IIB_bgl_like"/>
    <property type="match status" value="1"/>
</dbReference>
<dbReference type="InterPro" id="IPR013011">
    <property type="entry name" value="PTS_EIIB_2"/>
</dbReference>
<dbReference type="Gene3D" id="1.10.1790.10">
    <property type="entry name" value="PRD domain"/>
    <property type="match status" value="1"/>
</dbReference>
<dbReference type="Gene3D" id="3.40.50.2300">
    <property type="match status" value="1"/>
</dbReference>
<evidence type="ECO:0000256" key="4">
    <source>
        <dbReference type="ARBA" id="ARBA00023159"/>
    </source>
</evidence>
<reference evidence="9 10" key="1">
    <citation type="submission" date="2018-06" db="EMBL/GenBank/DDBJ databases">
        <authorList>
            <consortium name="Pathogen Informatics"/>
            <person name="Doyle S."/>
        </authorList>
    </citation>
    <scope>NUCLEOTIDE SEQUENCE [LARGE SCALE GENOMIC DNA]</scope>
    <source>
        <strain evidence="9 10">NCTC12151</strain>
    </source>
</reference>
<feature type="domain" description="PRD" evidence="8">
    <location>
        <begin position="293"/>
        <end position="400"/>
    </location>
</feature>
<dbReference type="KEGG" id="lri:NCTC12151_01662"/>
<evidence type="ECO:0000313" key="10">
    <source>
        <dbReference type="Proteomes" id="UP000249005"/>
    </source>
</evidence>
<dbReference type="PROSITE" id="PS51094">
    <property type="entry name" value="PTS_EIIA_TYPE_2"/>
    <property type="match status" value="1"/>
</dbReference>
<keyword evidence="1" id="KW-0808">Transferase</keyword>
<keyword evidence="10" id="KW-1185">Reference proteome</keyword>
<dbReference type="OrthoDB" id="6628642at2"/>
<dbReference type="GO" id="GO:0008982">
    <property type="term" value="F:protein-N(PI)-phosphohistidine-sugar phosphotransferase activity"/>
    <property type="evidence" value="ECO:0007669"/>
    <property type="project" value="InterPro"/>
</dbReference>
<keyword evidence="3" id="KW-0805">Transcription regulation</keyword>
<organism evidence="9 10">
    <name type="scientific">Leminorella richardii</name>
    <dbReference type="NCBI Taxonomy" id="158841"/>
    <lineage>
        <taxon>Bacteria</taxon>
        <taxon>Pseudomonadati</taxon>
        <taxon>Pseudomonadota</taxon>
        <taxon>Gammaproteobacteria</taxon>
        <taxon>Enterobacterales</taxon>
        <taxon>Budviciaceae</taxon>
        <taxon>Leminorella</taxon>
    </lineage>
</organism>
<protein>
    <submittedName>
        <fullName evidence="9">Probable licABCH operon regulator</fullName>
    </submittedName>
</protein>
<dbReference type="Pfam" id="PF08279">
    <property type="entry name" value="HTH_11"/>
    <property type="match status" value="1"/>
</dbReference>
<feature type="domain" description="PTS EIIA type-2" evidence="6">
    <location>
        <begin position="499"/>
        <end position="640"/>
    </location>
</feature>
<dbReference type="GO" id="GO:0006355">
    <property type="term" value="P:regulation of DNA-templated transcription"/>
    <property type="evidence" value="ECO:0007669"/>
    <property type="project" value="InterPro"/>
</dbReference>
<evidence type="ECO:0000256" key="1">
    <source>
        <dbReference type="ARBA" id="ARBA00022679"/>
    </source>
</evidence>
<evidence type="ECO:0000259" key="8">
    <source>
        <dbReference type="PROSITE" id="PS51372"/>
    </source>
</evidence>
<sequence length="645" mass="73140">MALFPYQRLAYLFDAIQSETLPQDELAKRFNVSTRTIRTDVSALNDVLSGYGATIVYDRGFGYRLSVIDAQRYSTLPTQNHQVKTIPRSSKERVDALLLKFLLAPLPMKLDDIAEEWFVSRGTLQHDMSTVRELLEKYQIVLDTIPRQGIKLAGAEQAIRACITDILWQQFSSENDRSLNSFKQDILTNIDLSYIEKVLENSVSRFDIRLTNEGRQYLIFNCAVSILRITRGHEMIHYATEGIDDVIKSAASEIAKGFDYFLGGQLSGAEEAYLSVQISAQRIPSGVTESVQDSEVNSDRLVDYILSYINDSYNYDLRRDEKLRSDLSSHLAAMLTRVRYQLNTKNPLLSDIKQYYPFAYDVTLSAMANVEPQLPYAISEDEMGYLAVHIGVGLERNYSAGYTRHPHALLVTDAGNSTIRMIEAKIVREFPQMKVQRVVSLREYEELDSVAEDFVVTTVRLTEKNKPIVKIAPFPTPYQIEQIGRLAMVDRTKPYILERFFDERHFMIVKGKMTQEALFKQVCKKLEADGCVTKDFYPSLIERESIVSTLLGEGIALPHSLGLLANKTVVVTILAPNGIEWGSEKKEVANVIFLLAISKAEYEEAMAIYDLFVTFVREKATKRLLNSKSFNDFQAIAKDSLGRSA</sequence>
<evidence type="ECO:0000256" key="3">
    <source>
        <dbReference type="ARBA" id="ARBA00023015"/>
    </source>
</evidence>
<name>A0A2X4UXJ6_9GAMM</name>
<dbReference type="SUPFAM" id="SSF63520">
    <property type="entry name" value="PTS-regulatory domain, PRD"/>
    <property type="match status" value="1"/>
</dbReference>
<dbReference type="RefSeq" id="WP_111740206.1">
    <property type="nucleotide sequence ID" value="NZ_LR698987.1"/>
</dbReference>
<dbReference type="Pfam" id="PF00874">
    <property type="entry name" value="PRD"/>
    <property type="match status" value="1"/>
</dbReference>
<dbReference type="InterPro" id="IPR007737">
    <property type="entry name" value="Mga_HTH"/>
</dbReference>
<feature type="domain" description="PTS EIIB type-2" evidence="7">
    <location>
        <begin position="406"/>
        <end position="495"/>
    </location>
</feature>
<dbReference type="Proteomes" id="UP000249005">
    <property type="component" value="Chromosome 1"/>
</dbReference>
<dbReference type="Pfam" id="PF00359">
    <property type="entry name" value="PTS_EIIA_2"/>
    <property type="match status" value="1"/>
</dbReference>
<keyword evidence="4" id="KW-0010">Activator</keyword>
<keyword evidence="2" id="KW-0677">Repeat</keyword>
<dbReference type="PANTHER" id="PTHR30185:SF13">
    <property type="entry name" value="LICABCH OPERON REGULATOR-RELATED"/>
    <property type="match status" value="1"/>
</dbReference>
<evidence type="ECO:0000256" key="5">
    <source>
        <dbReference type="ARBA" id="ARBA00023163"/>
    </source>
</evidence>
<dbReference type="InterPro" id="IPR011608">
    <property type="entry name" value="PRD"/>
</dbReference>
<dbReference type="GO" id="GO:0009401">
    <property type="term" value="P:phosphoenolpyruvate-dependent sugar phosphotransferase system"/>
    <property type="evidence" value="ECO:0007669"/>
    <property type="project" value="InterPro"/>
</dbReference>
<evidence type="ECO:0000256" key="2">
    <source>
        <dbReference type="ARBA" id="ARBA00022737"/>
    </source>
</evidence>
<dbReference type="InterPro" id="IPR036634">
    <property type="entry name" value="PRD_sf"/>
</dbReference>
<evidence type="ECO:0000259" key="7">
    <source>
        <dbReference type="PROSITE" id="PS51099"/>
    </source>
</evidence>
<dbReference type="InterPro" id="IPR050661">
    <property type="entry name" value="BglG_antiterminators"/>
</dbReference>